<accession>A0AAD4BB64</accession>
<sequence length="92" mass="10101">MLMRPFAVPCGSARVTGHKIREPHPSQTRSNPCSRCAPTCAASTDYRRASGTLGATPSIGSGVRPARCPPLQYYQDRSTPPDRILFFLHRLC</sequence>
<gene>
    <name evidence="1" type="ORF">L210DRAFT_3581588</name>
</gene>
<dbReference type="AlphaFoldDB" id="A0AAD4BB64"/>
<reference evidence="1" key="2">
    <citation type="journal article" date="2020" name="Nat. Commun.">
        <title>Large-scale genome sequencing of mycorrhizal fungi provides insights into the early evolution of symbiotic traits.</title>
        <authorList>
            <person name="Miyauchi S."/>
            <person name="Kiss E."/>
            <person name="Kuo A."/>
            <person name="Drula E."/>
            <person name="Kohler A."/>
            <person name="Sanchez-Garcia M."/>
            <person name="Morin E."/>
            <person name="Andreopoulos B."/>
            <person name="Barry K.W."/>
            <person name="Bonito G."/>
            <person name="Buee M."/>
            <person name="Carver A."/>
            <person name="Chen C."/>
            <person name="Cichocki N."/>
            <person name="Clum A."/>
            <person name="Culley D."/>
            <person name="Crous P.W."/>
            <person name="Fauchery L."/>
            <person name="Girlanda M."/>
            <person name="Hayes R.D."/>
            <person name="Keri Z."/>
            <person name="LaButti K."/>
            <person name="Lipzen A."/>
            <person name="Lombard V."/>
            <person name="Magnuson J."/>
            <person name="Maillard F."/>
            <person name="Murat C."/>
            <person name="Nolan M."/>
            <person name="Ohm R.A."/>
            <person name="Pangilinan J."/>
            <person name="Pereira M.F."/>
            <person name="Perotto S."/>
            <person name="Peter M."/>
            <person name="Pfister S."/>
            <person name="Riley R."/>
            <person name="Sitrit Y."/>
            <person name="Stielow J.B."/>
            <person name="Szollosi G."/>
            <person name="Zifcakova L."/>
            <person name="Stursova M."/>
            <person name="Spatafora J.W."/>
            <person name="Tedersoo L."/>
            <person name="Vaario L.M."/>
            <person name="Yamada A."/>
            <person name="Yan M."/>
            <person name="Wang P."/>
            <person name="Xu J."/>
            <person name="Bruns T."/>
            <person name="Baldrian P."/>
            <person name="Vilgalys R."/>
            <person name="Dunand C."/>
            <person name="Henrissat B."/>
            <person name="Grigoriev I.V."/>
            <person name="Hibbett D."/>
            <person name="Nagy L.G."/>
            <person name="Martin F.M."/>
        </authorList>
    </citation>
    <scope>NUCLEOTIDE SEQUENCE</scope>
    <source>
        <strain evidence="1">BED1</strain>
    </source>
</reference>
<protein>
    <submittedName>
        <fullName evidence="1">Uncharacterized protein</fullName>
    </submittedName>
</protein>
<dbReference type="Proteomes" id="UP001194468">
    <property type="component" value="Unassembled WGS sequence"/>
</dbReference>
<organism evidence="1 2">
    <name type="scientific">Boletus edulis BED1</name>
    <dbReference type="NCBI Taxonomy" id="1328754"/>
    <lineage>
        <taxon>Eukaryota</taxon>
        <taxon>Fungi</taxon>
        <taxon>Dikarya</taxon>
        <taxon>Basidiomycota</taxon>
        <taxon>Agaricomycotina</taxon>
        <taxon>Agaricomycetes</taxon>
        <taxon>Agaricomycetidae</taxon>
        <taxon>Boletales</taxon>
        <taxon>Boletineae</taxon>
        <taxon>Boletaceae</taxon>
        <taxon>Boletoideae</taxon>
        <taxon>Boletus</taxon>
    </lineage>
</organism>
<evidence type="ECO:0000313" key="1">
    <source>
        <dbReference type="EMBL" id="KAF8416925.1"/>
    </source>
</evidence>
<dbReference type="EMBL" id="WHUW01000238">
    <property type="protein sequence ID" value="KAF8416925.1"/>
    <property type="molecule type" value="Genomic_DNA"/>
</dbReference>
<evidence type="ECO:0000313" key="2">
    <source>
        <dbReference type="Proteomes" id="UP001194468"/>
    </source>
</evidence>
<keyword evidence="2" id="KW-1185">Reference proteome</keyword>
<comment type="caution">
    <text evidence="1">The sequence shown here is derived from an EMBL/GenBank/DDBJ whole genome shotgun (WGS) entry which is preliminary data.</text>
</comment>
<reference evidence="1" key="1">
    <citation type="submission" date="2019-10" db="EMBL/GenBank/DDBJ databases">
        <authorList>
            <consortium name="DOE Joint Genome Institute"/>
            <person name="Kuo A."/>
            <person name="Miyauchi S."/>
            <person name="Kiss E."/>
            <person name="Drula E."/>
            <person name="Kohler A."/>
            <person name="Sanchez-Garcia M."/>
            <person name="Andreopoulos B."/>
            <person name="Barry K.W."/>
            <person name="Bonito G."/>
            <person name="Buee M."/>
            <person name="Carver A."/>
            <person name="Chen C."/>
            <person name="Cichocki N."/>
            <person name="Clum A."/>
            <person name="Culley D."/>
            <person name="Crous P.W."/>
            <person name="Fauchery L."/>
            <person name="Girlanda M."/>
            <person name="Hayes R."/>
            <person name="Keri Z."/>
            <person name="LaButti K."/>
            <person name="Lipzen A."/>
            <person name="Lombard V."/>
            <person name="Magnuson J."/>
            <person name="Maillard F."/>
            <person name="Morin E."/>
            <person name="Murat C."/>
            <person name="Nolan M."/>
            <person name="Ohm R."/>
            <person name="Pangilinan J."/>
            <person name="Pereira M."/>
            <person name="Perotto S."/>
            <person name="Peter M."/>
            <person name="Riley R."/>
            <person name="Sitrit Y."/>
            <person name="Stielow B."/>
            <person name="Szollosi G."/>
            <person name="Zifcakova L."/>
            <person name="Stursova M."/>
            <person name="Spatafora J.W."/>
            <person name="Tedersoo L."/>
            <person name="Vaario L.-M."/>
            <person name="Yamada A."/>
            <person name="Yan M."/>
            <person name="Wang P."/>
            <person name="Xu J."/>
            <person name="Bruns T."/>
            <person name="Baldrian P."/>
            <person name="Vilgalys R."/>
            <person name="Henrissat B."/>
            <person name="Grigoriev I.V."/>
            <person name="Hibbett D."/>
            <person name="Nagy L.G."/>
            <person name="Martin F.M."/>
        </authorList>
    </citation>
    <scope>NUCLEOTIDE SEQUENCE</scope>
    <source>
        <strain evidence="1">BED1</strain>
    </source>
</reference>
<proteinExistence type="predicted"/>
<name>A0AAD4BB64_BOLED</name>